<evidence type="ECO:0000256" key="5">
    <source>
        <dbReference type="ARBA" id="ARBA00022723"/>
    </source>
</evidence>
<comment type="pathway">
    <text evidence="10">Carbohydrate degradation; glycolysis; D-glyceraldehyde 3-phosphate and glycerone phosphate from D-glucose: step 3/4.</text>
</comment>
<dbReference type="UniPathway" id="UPA00109">
    <property type="reaction ID" value="UER00182"/>
</dbReference>
<dbReference type="GO" id="GO:0005829">
    <property type="term" value="C:cytosol"/>
    <property type="evidence" value="ECO:0007669"/>
    <property type="project" value="TreeGrafter"/>
</dbReference>
<dbReference type="Gene3D" id="3.40.50.450">
    <property type="match status" value="1"/>
</dbReference>
<comment type="activity regulation">
    <text evidence="10">Non-allosteric.</text>
</comment>
<dbReference type="PANTHER" id="PTHR43650">
    <property type="entry name" value="PYROPHOSPHATE--FRUCTOSE 6-PHOSPHATE 1-PHOSPHOTRANSFERASE"/>
    <property type="match status" value="1"/>
</dbReference>
<dbReference type="Proteomes" id="UP000673975">
    <property type="component" value="Unassembled WGS sequence"/>
</dbReference>
<protein>
    <recommendedName>
        <fullName evidence="10">Pyrophosphate--fructose 6-phosphate 1-phosphotransferase</fullName>
        <ecNumber evidence="10">2.7.1.90</ecNumber>
    </recommendedName>
    <alternativeName>
        <fullName evidence="10">6-phosphofructokinase, pyrophosphate dependent</fullName>
    </alternativeName>
    <alternativeName>
        <fullName evidence="10">PPi-dependent phosphofructokinase</fullName>
        <shortName evidence="10">PPi-PFK</shortName>
    </alternativeName>
    <alternativeName>
        <fullName evidence="10">Pyrophosphate-dependent 6-phosphofructose-1-kinase</fullName>
    </alternativeName>
</protein>
<sequence length="435" mass="48063">MSQPKRLAILVAGGPAPGINSVIGSAAIRAIQHGYEVLGLKDGFKWIMRGDTSHIEHLTIEKVSRIHLRGGSFIGIARDNPTKKKEDLETAINTLLKLGVDKLVTIGGDDTAFSAMTLEKHADGKISVVHVPKTIDNDLDLPHGIPTFGFQTARHIGVEIVKNLMEDARTTSRWYFVVSMGRKAGHLALGIGKASSATLTLIPEEFKEEEIPLGKLTDILVGSILKRKALGQHNGVVILAEGLVERLSTKELEGLAELERDEHDNLRFAELDLGEILKNSVKKRLEELSQKTTIVSKNIGYELRCADPIPYDMEYTRDLGFSAVEFIVKGGTAAMVSIQGGHFVPMYFKDILDKETGKTKIRMVDRTAMSFAIAMQYMIRLESNDFKNDEMLEKLGNAAGISGADFKSKFEYVTEFEVETDEVSKSIRNNFPESF</sequence>
<comment type="function">
    <text evidence="2 10">Catalyzes the phosphorylation of D-fructose 6-phosphate, the first committing step of glycolysis. Uses inorganic phosphate (PPi) as phosphoryl donor instead of ATP like common ATP-dependent phosphofructokinases (ATP-PFKs), which renders the reaction reversible, and can thus function both in glycolysis and gluconeogenesis. Consistently, PPi-PFK can replace the enzymes of both the forward (ATP-PFK) and reverse (fructose-bisphosphatase (FBPase)) reactions.</text>
</comment>
<dbReference type="GO" id="GO:0003872">
    <property type="term" value="F:6-phosphofructokinase activity"/>
    <property type="evidence" value="ECO:0007669"/>
    <property type="project" value="UniProtKB-UniRule"/>
</dbReference>
<feature type="binding site" evidence="10">
    <location>
        <position position="14"/>
    </location>
    <ligand>
        <name>diphosphate</name>
        <dbReference type="ChEBI" id="CHEBI:33019"/>
    </ligand>
</feature>
<feature type="binding site" evidence="10">
    <location>
        <begin position="134"/>
        <end position="136"/>
    </location>
    <ligand>
        <name>substrate</name>
    </ligand>
</feature>
<comment type="catalytic activity">
    <reaction evidence="9 10">
        <text>beta-D-fructose 6-phosphate + diphosphate = beta-D-fructose 1,6-bisphosphate + phosphate + H(+)</text>
        <dbReference type="Rhea" id="RHEA:13613"/>
        <dbReference type="ChEBI" id="CHEBI:15378"/>
        <dbReference type="ChEBI" id="CHEBI:32966"/>
        <dbReference type="ChEBI" id="CHEBI:33019"/>
        <dbReference type="ChEBI" id="CHEBI:43474"/>
        <dbReference type="ChEBI" id="CHEBI:57634"/>
        <dbReference type="EC" id="2.7.1.90"/>
    </reaction>
</comment>
<evidence type="ECO:0000256" key="4">
    <source>
        <dbReference type="ARBA" id="ARBA00022679"/>
    </source>
</evidence>
<dbReference type="InterPro" id="IPR000023">
    <property type="entry name" value="Phosphofructokinase_dom"/>
</dbReference>
<feature type="domain" description="Phosphofructokinase" evidence="11">
    <location>
        <begin position="6"/>
        <end position="327"/>
    </location>
</feature>
<gene>
    <name evidence="10" type="primary">pfp</name>
    <name evidence="12" type="ORF">NATSA_00155</name>
</gene>
<dbReference type="GO" id="GO:0006002">
    <property type="term" value="P:fructose 6-phosphate metabolic process"/>
    <property type="evidence" value="ECO:0007669"/>
    <property type="project" value="InterPro"/>
</dbReference>
<dbReference type="HAMAP" id="MF_01979">
    <property type="entry name" value="Phosphofructokinase_II_Short"/>
    <property type="match status" value="1"/>
</dbReference>
<dbReference type="SUPFAM" id="SSF53784">
    <property type="entry name" value="Phosphofructokinase"/>
    <property type="match status" value="1"/>
</dbReference>
<keyword evidence="7 10" id="KW-0460">Magnesium</keyword>
<dbReference type="GO" id="GO:0009749">
    <property type="term" value="P:response to glucose"/>
    <property type="evidence" value="ECO:0007669"/>
    <property type="project" value="TreeGrafter"/>
</dbReference>
<dbReference type="EMBL" id="JAFIDN010000001">
    <property type="protein sequence ID" value="MBP3191063.1"/>
    <property type="molecule type" value="Genomic_DNA"/>
</dbReference>
<feature type="site" description="Important for catalytic activity; stabilizes the transition state when the phosphoryl donor is PPi" evidence="10">
    <location>
        <position position="133"/>
    </location>
</feature>
<dbReference type="Pfam" id="PF00365">
    <property type="entry name" value="PFK"/>
    <property type="match status" value="1"/>
</dbReference>
<dbReference type="GO" id="GO:0046872">
    <property type="term" value="F:metal ion binding"/>
    <property type="evidence" value="ECO:0007669"/>
    <property type="project" value="UniProtKB-KW"/>
</dbReference>
<dbReference type="InterPro" id="IPR011403">
    <property type="entry name" value="PPi-PFK_TM0289"/>
</dbReference>
<keyword evidence="5 10" id="KW-0479">Metal-binding</keyword>
<keyword evidence="6 10" id="KW-0418">Kinase</keyword>
<proteinExistence type="inferred from homology"/>
<feature type="binding site" evidence="10">
    <location>
        <position position="241"/>
    </location>
    <ligand>
        <name>substrate</name>
    </ligand>
</feature>
<dbReference type="InterPro" id="IPR054846">
    <property type="entry name" value="PFKA_PPi_Ttgales"/>
</dbReference>
<feature type="site" description="Important for catalytic activity and substrate specificity; stabilizes the transition state when the phosphoryl donor is PPi; prevents ATP from binding by mimicking the alpha-phosphate group of ATP" evidence="10">
    <location>
        <position position="110"/>
    </location>
</feature>
<evidence type="ECO:0000256" key="7">
    <source>
        <dbReference type="ARBA" id="ARBA00022842"/>
    </source>
</evidence>
<evidence type="ECO:0000259" key="11">
    <source>
        <dbReference type="Pfam" id="PF00365"/>
    </source>
</evidence>
<dbReference type="NCBIfam" id="NF041103">
    <property type="entry name" value="PFKA_PPi_Ttgales"/>
    <property type="match status" value="1"/>
</dbReference>
<dbReference type="EC" id="2.7.1.90" evidence="10"/>
<feature type="binding site" evidence="10">
    <location>
        <begin position="301"/>
        <end position="304"/>
    </location>
    <ligand>
        <name>substrate</name>
    </ligand>
</feature>
<dbReference type="PRINTS" id="PR00476">
    <property type="entry name" value="PHFRCTKINASE"/>
</dbReference>
<organism evidence="12 13">
    <name type="scientific">Natronogracilivirga saccharolytica</name>
    <dbReference type="NCBI Taxonomy" id="2812953"/>
    <lineage>
        <taxon>Bacteria</taxon>
        <taxon>Pseudomonadati</taxon>
        <taxon>Balneolota</taxon>
        <taxon>Balneolia</taxon>
        <taxon>Balneolales</taxon>
        <taxon>Cyclonatronaceae</taxon>
        <taxon>Natronogracilivirga</taxon>
    </lineage>
</organism>
<evidence type="ECO:0000256" key="6">
    <source>
        <dbReference type="ARBA" id="ARBA00022777"/>
    </source>
</evidence>
<dbReference type="AlphaFoldDB" id="A0A8J7S695"/>
<dbReference type="InterPro" id="IPR035966">
    <property type="entry name" value="PKF_sf"/>
</dbReference>
<name>A0A8J7S695_9BACT</name>
<feature type="binding site" evidence="10">
    <location>
        <begin position="180"/>
        <end position="182"/>
    </location>
    <ligand>
        <name>substrate</name>
    </ligand>
</feature>
<comment type="subunit">
    <text evidence="10">Homodimer.</text>
</comment>
<dbReference type="PIRSF" id="PIRSF036482">
    <property type="entry name" value="PPi_PFK_TM0289"/>
    <property type="match status" value="1"/>
</dbReference>
<keyword evidence="3 10" id="KW-0963">Cytoplasm</keyword>
<accession>A0A8J7S695</accession>
<dbReference type="Gene3D" id="3.40.50.460">
    <property type="entry name" value="Phosphofructokinase domain"/>
    <property type="match status" value="1"/>
</dbReference>
<dbReference type="GO" id="GO:0047334">
    <property type="term" value="F:diphosphate-fructose-6-phosphate 1-phosphotransferase activity"/>
    <property type="evidence" value="ECO:0007669"/>
    <property type="project" value="UniProtKB-EC"/>
</dbReference>
<reference evidence="12" key="1">
    <citation type="submission" date="2021-02" db="EMBL/GenBank/DDBJ databases">
        <title>Natronogracilivirga saccharolytica gen. nov. sp. nov. a new anaerobic, haloalkiliphilic carbohydrate-fermenting bacterium from soda lake and proposing of Cyclonatronumiaceae fam. nov. in the phylum Balneolaeota.</title>
        <authorList>
            <person name="Zhilina T.N."/>
            <person name="Sorokin D.Y."/>
            <person name="Zavarzina D.G."/>
            <person name="Toshchakov S.V."/>
            <person name="Kublanov I.V."/>
        </authorList>
    </citation>
    <scope>NUCLEOTIDE SEQUENCE</scope>
    <source>
        <strain evidence="12">Z-1702</strain>
    </source>
</reference>
<evidence type="ECO:0000313" key="12">
    <source>
        <dbReference type="EMBL" id="MBP3191063.1"/>
    </source>
</evidence>
<dbReference type="InterPro" id="IPR022953">
    <property type="entry name" value="ATP_PFK"/>
</dbReference>
<keyword evidence="8 10" id="KW-0324">Glycolysis</keyword>
<evidence type="ECO:0000256" key="1">
    <source>
        <dbReference type="ARBA" id="ARBA00001946"/>
    </source>
</evidence>
<comment type="subcellular location">
    <subcellularLocation>
        <location evidence="10">Cytoplasm</location>
    </subcellularLocation>
</comment>
<feature type="binding site" evidence="10">
    <location>
        <position position="109"/>
    </location>
    <ligand>
        <name>Mg(2+)</name>
        <dbReference type="ChEBI" id="CHEBI:18420"/>
        <note>catalytic</note>
    </ligand>
</feature>
<comment type="similarity">
    <text evidence="10">Belongs to the phosphofructokinase type A (PFKA) family. PPi-dependent PFK group II subfamily. Clade 'Short' sub-subfamily.</text>
</comment>
<comment type="cofactor">
    <cofactor evidence="1 10">
        <name>Mg(2+)</name>
        <dbReference type="ChEBI" id="CHEBI:18420"/>
    </cofactor>
</comment>
<evidence type="ECO:0000256" key="2">
    <source>
        <dbReference type="ARBA" id="ARBA00003138"/>
    </source>
</evidence>
<evidence type="ECO:0000256" key="3">
    <source>
        <dbReference type="ARBA" id="ARBA00022490"/>
    </source>
</evidence>
<evidence type="ECO:0000313" key="13">
    <source>
        <dbReference type="Proteomes" id="UP000673975"/>
    </source>
</evidence>
<dbReference type="RefSeq" id="WP_210509302.1">
    <property type="nucleotide sequence ID" value="NZ_JAFIDN010000001.1"/>
</dbReference>
<evidence type="ECO:0000256" key="9">
    <source>
        <dbReference type="ARBA" id="ARBA00048072"/>
    </source>
</evidence>
<keyword evidence="13" id="KW-1185">Reference proteome</keyword>
<comment type="caution">
    <text evidence="12">The sequence shown here is derived from an EMBL/GenBank/DDBJ whole genome shotgun (WGS) entry which is preliminary data.</text>
</comment>
<feature type="active site" description="Proton acceptor" evidence="10">
    <location>
        <position position="136"/>
    </location>
</feature>
<dbReference type="PANTHER" id="PTHR43650:SF1">
    <property type="entry name" value="PYROPHOSPHATE--FRUCTOSE 6-PHOSPHATE 1-PHOSPHOTRANSFERASE SUBUNIT BETA 2"/>
    <property type="match status" value="1"/>
</dbReference>
<evidence type="ECO:0000256" key="8">
    <source>
        <dbReference type="ARBA" id="ARBA00023152"/>
    </source>
</evidence>
<keyword evidence="4 10" id="KW-0808">Transferase</keyword>
<evidence type="ECO:0000256" key="10">
    <source>
        <dbReference type="HAMAP-Rule" id="MF_01979"/>
    </source>
</evidence>